<name>A0A498RAT2_9FIRM</name>
<reference evidence="3 4" key="1">
    <citation type="submission" date="2018-06" db="EMBL/GenBank/DDBJ databases">
        <authorList>
            <person name="Strepis N."/>
        </authorList>
    </citation>
    <scope>NUCLEOTIDE SEQUENCE [LARGE SCALE GENOMIC DNA]</scope>
    <source>
        <strain evidence="3">LUCI</strain>
    </source>
</reference>
<dbReference type="InterPro" id="IPR008258">
    <property type="entry name" value="Transglycosylase_SLT_dom_1"/>
</dbReference>
<feature type="domain" description="Transglycosylase SLT" evidence="2">
    <location>
        <begin position="68"/>
        <end position="163"/>
    </location>
</feature>
<dbReference type="CDD" id="cd00254">
    <property type="entry name" value="LT-like"/>
    <property type="match status" value="1"/>
</dbReference>
<keyword evidence="4" id="KW-1185">Reference proteome</keyword>
<dbReference type="GO" id="GO:0008933">
    <property type="term" value="F:peptidoglycan lytic transglycosylase activity"/>
    <property type="evidence" value="ECO:0007669"/>
    <property type="project" value="InterPro"/>
</dbReference>
<evidence type="ECO:0000313" key="4">
    <source>
        <dbReference type="Proteomes" id="UP000277811"/>
    </source>
</evidence>
<dbReference type="PROSITE" id="PS00922">
    <property type="entry name" value="TRANSGLYCOSYLASE"/>
    <property type="match status" value="1"/>
</dbReference>
<dbReference type="GO" id="GO:0016020">
    <property type="term" value="C:membrane"/>
    <property type="evidence" value="ECO:0007669"/>
    <property type="project" value="InterPro"/>
</dbReference>
<proteinExistence type="inferred from homology"/>
<evidence type="ECO:0000259" key="2">
    <source>
        <dbReference type="Pfam" id="PF01464"/>
    </source>
</evidence>
<dbReference type="InterPro" id="IPR000189">
    <property type="entry name" value="Transglyc_AS"/>
</dbReference>
<dbReference type="GO" id="GO:0000270">
    <property type="term" value="P:peptidoglycan metabolic process"/>
    <property type="evidence" value="ECO:0007669"/>
    <property type="project" value="InterPro"/>
</dbReference>
<dbReference type="Pfam" id="PF01464">
    <property type="entry name" value="SLT"/>
    <property type="match status" value="1"/>
</dbReference>
<gene>
    <name evidence="3" type="ORF">LUCI_3360</name>
</gene>
<dbReference type="PANTHER" id="PTHR37423:SF2">
    <property type="entry name" value="MEMBRANE-BOUND LYTIC MUREIN TRANSGLYCOSYLASE C"/>
    <property type="match status" value="1"/>
</dbReference>
<dbReference type="Gene3D" id="1.10.530.10">
    <property type="match status" value="1"/>
</dbReference>
<accession>A0A498RAT2</accession>
<dbReference type="SUPFAM" id="SSF53955">
    <property type="entry name" value="Lysozyme-like"/>
    <property type="match status" value="1"/>
</dbReference>
<comment type="similarity">
    <text evidence="1">Belongs to the transglycosylase Slt family.</text>
</comment>
<dbReference type="AlphaFoldDB" id="A0A498RAT2"/>
<organism evidence="3 4">
    <name type="scientific">Lucifera butyrica</name>
    <dbReference type="NCBI Taxonomy" id="1351585"/>
    <lineage>
        <taxon>Bacteria</taxon>
        <taxon>Bacillati</taxon>
        <taxon>Bacillota</taxon>
        <taxon>Negativicutes</taxon>
        <taxon>Veillonellales</taxon>
        <taxon>Veillonellaceae</taxon>
        <taxon>Lucifera</taxon>
    </lineage>
</organism>
<evidence type="ECO:0000313" key="3">
    <source>
        <dbReference type="EMBL" id="VBB08095.1"/>
    </source>
</evidence>
<dbReference type="PANTHER" id="PTHR37423">
    <property type="entry name" value="SOLUBLE LYTIC MUREIN TRANSGLYCOSYLASE-RELATED"/>
    <property type="match status" value="1"/>
</dbReference>
<dbReference type="InterPro" id="IPR023346">
    <property type="entry name" value="Lysozyme-like_dom_sf"/>
</dbReference>
<dbReference type="EMBL" id="UPPP01000083">
    <property type="protein sequence ID" value="VBB08095.1"/>
    <property type="molecule type" value="Genomic_DNA"/>
</dbReference>
<evidence type="ECO:0000256" key="1">
    <source>
        <dbReference type="ARBA" id="ARBA00007734"/>
    </source>
</evidence>
<sequence>MNGMNGMNGMTEVLNRISRIEQRFTRPAASSGAFSAVMANAQQKIADPGTGAAGSGQDKDTVTRMLYAAANKYGVDPQLALAVAQTESGLSPAAQSTAGAVGIMQLMPATAQSLGVNDIYDSRENIDGGVRYLKQMLTNFNGNVAHAVAAYNAGPQAVKDYNGVPPYPETRAYVAKVLSLYQ</sequence>
<dbReference type="Proteomes" id="UP000277811">
    <property type="component" value="Unassembled WGS sequence"/>
</dbReference>
<dbReference type="RefSeq" id="WP_207857883.1">
    <property type="nucleotide sequence ID" value="NZ_UPPP01000083.1"/>
</dbReference>
<protein>
    <submittedName>
        <fullName evidence="3">Prokaryotic transglycosylase active site</fullName>
    </submittedName>
</protein>